<dbReference type="AlphaFoldDB" id="A0A4U9QWK7"/>
<organism evidence="7 8">
    <name type="scientific">Hathewaya histolytica</name>
    <name type="common">Clostridium histolyticum</name>
    <dbReference type="NCBI Taxonomy" id="1498"/>
    <lineage>
        <taxon>Bacteria</taxon>
        <taxon>Bacillati</taxon>
        <taxon>Bacillota</taxon>
        <taxon>Clostridia</taxon>
        <taxon>Eubacteriales</taxon>
        <taxon>Clostridiaceae</taxon>
        <taxon>Hathewaya</taxon>
    </lineage>
</organism>
<feature type="transmembrane region" description="Helical" evidence="5">
    <location>
        <begin position="114"/>
        <end position="136"/>
    </location>
</feature>
<dbReference type="Pfam" id="PF01061">
    <property type="entry name" value="ABC2_membrane"/>
    <property type="match status" value="1"/>
</dbReference>
<dbReference type="KEGG" id="hhw:NCTC503_00131"/>
<feature type="transmembrane region" description="Helical" evidence="5">
    <location>
        <begin position="21"/>
        <end position="41"/>
    </location>
</feature>
<keyword evidence="2 5" id="KW-0812">Transmembrane</keyword>
<sequence length="258" mass="28426">MLYLNVMKAEVARGLKESFHYKVGFLTDILIFSLLYFYLIFSGSATYIGIYYENKGSARTLLLIGYIFWNFSISSINALSMEISAEAFKGTLEQKFMAIVPFPFLIGGKIISNFIIEFLEISLIIVLSILIAGVGITVNLKMVFSLILTLIGMYGIGLILGGVAIKEKKIGNLVFIINGALFLLCDTVTKTNFAQGLSKAVPLTTGIDIARKSALGLRISMSDWGMLLICSLTWIVIGVFVFNSFTRKAKKEGLLGNY</sequence>
<dbReference type="InterPro" id="IPR051784">
    <property type="entry name" value="Nod_factor_ABC_transporter"/>
</dbReference>
<dbReference type="Proteomes" id="UP000308489">
    <property type="component" value="Chromosome 1"/>
</dbReference>
<comment type="subcellular location">
    <subcellularLocation>
        <location evidence="1">Membrane</location>
        <topology evidence="1">Multi-pass membrane protein</topology>
    </subcellularLocation>
</comment>
<evidence type="ECO:0000256" key="2">
    <source>
        <dbReference type="ARBA" id="ARBA00022692"/>
    </source>
</evidence>
<feature type="transmembrane region" description="Helical" evidence="5">
    <location>
        <begin position="224"/>
        <end position="245"/>
    </location>
</feature>
<evidence type="ECO:0000313" key="7">
    <source>
        <dbReference type="EMBL" id="VTQ82171.1"/>
    </source>
</evidence>
<evidence type="ECO:0000259" key="6">
    <source>
        <dbReference type="Pfam" id="PF01061"/>
    </source>
</evidence>
<proteinExistence type="predicted"/>
<dbReference type="InterPro" id="IPR013525">
    <property type="entry name" value="ABC2_TM"/>
</dbReference>
<reference evidence="7 8" key="1">
    <citation type="submission" date="2019-05" db="EMBL/GenBank/DDBJ databases">
        <authorList>
            <consortium name="Pathogen Informatics"/>
        </authorList>
    </citation>
    <scope>NUCLEOTIDE SEQUENCE [LARGE SCALE GENOMIC DNA]</scope>
    <source>
        <strain evidence="7 8">NCTC503</strain>
    </source>
</reference>
<name>A0A4U9QWK7_HATHI</name>
<dbReference type="PANTHER" id="PTHR43229">
    <property type="entry name" value="NODULATION PROTEIN J"/>
    <property type="match status" value="1"/>
</dbReference>
<feature type="domain" description="ABC-2 type transporter transmembrane" evidence="6">
    <location>
        <begin position="13"/>
        <end position="212"/>
    </location>
</feature>
<dbReference type="EMBL" id="LR590481">
    <property type="protein sequence ID" value="VTQ82171.1"/>
    <property type="molecule type" value="Genomic_DNA"/>
</dbReference>
<evidence type="ECO:0000256" key="1">
    <source>
        <dbReference type="ARBA" id="ARBA00004141"/>
    </source>
</evidence>
<evidence type="ECO:0000256" key="5">
    <source>
        <dbReference type="SAM" id="Phobius"/>
    </source>
</evidence>
<gene>
    <name evidence="7" type="ORF">NCTC503_00131</name>
</gene>
<keyword evidence="4 5" id="KW-0472">Membrane</keyword>
<evidence type="ECO:0000256" key="4">
    <source>
        <dbReference type="ARBA" id="ARBA00023136"/>
    </source>
</evidence>
<dbReference type="GO" id="GO:0016020">
    <property type="term" value="C:membrane"/>
    <property type="evidence" value="ECO:0007669"/>
    <property type="project" value="UniProtKB-SubCell"/>
</dbReference>
<keyword evidence="3 5" id="KW-1133">Transmembrane helix</keyword>
<feature type="transmembrane region" description="Helical" evidence="5">
    <location>
        <begin position="142"/>
        <end position="163"/>
    </location>
</feature>
<evidence type="ECO:0000256" key="3">
    <source>
        <dbReference type="ARBA" id="ARBA00022989"/>
    </source>
</evidence>
<dbReference type="GO" id="GO:0140359">
    <property type="term" value="F:ABC-type transporter activity"/>
    <property type="evidence" value="ECO:0007669"/>
    <property type="project" value="InterPro"/>
</dbReference>
<evidence type="ECO:0000313" key="8">
    <source>
        <dbReference type="Proteomes" id="UP000308489"/>
    </source>
</evidence>
<keyword evidence="8" id="KW-1185">Reference proteome</keyword>
<feature type="transmembrane region" description="Helical" evidence="5">
    <location>
        <begin position="61"/>
        <end position="79"/>
    </location>
</feature>
<dbReference type="PANTHER" id="PTHR43229:SF6">
    <property type="entry name" value="ABC-TYPE MULTIDRUG TRANSPORT SYSTEM, PERMEASE COMPONENT"/>
    <property type="match status" value="1"/>
</dbReference>
<accession>A0A4U9QWK7</accession>
<dbReference type="RefSeq" id="WP_197733540.1">
    <property type="nucleotide sequence ID" value="NZ_CBCRUQ010000011.1"/>
</dbReference>
<protein>
    <submittedName>
        <fullName evidence="7">ABC-2 type transporter</fullName>
    </submittedName>
</protein>